<evidence type="ECO:0000313" key="1">
    <source>
        <dbReference type="EMBL" id="SHJ29269.1"/>
    </source>
</evidence>
<evidence type="ECO:0000313" key="2">
    <source>
        <dbReference type="Proteomes" id="UP000184442"/>
    </source>
</evidence>
<dbReference type="EMBL" id="FQZS01000027">
    <property type="protein sequence ID" value="SHJ29269.1"/>
    <property type="molecule type" value="Genomic_DNA"/>
</dbReference>
<organism evidence="1 2">
    <name type="scientific">Lutispora thermophila DSM 19022</name>
    <dbReference type="NCBI Taxonomy" id="1122184"/>
    <lineage>
        <taxon>Bacteria</taxon>
        <taxon>Bacillati</taxon>
        <taxon>Bacillota</taxon>
        <taxon>Clostridia</taxon>
        <taxon>Lutisporales</taxon>
        <taxon>Lutisporaceae</taxon>
        <taxon>Lutispora</taxon>
    </lineage>
</organism>
<accession>A0A1M6I4B1</accession>
<dbReference type="Proteomes" id="UP000184442">
    <property type="component" value="Unassembled WGS sequence"/>
</dbReference>
<dbReference type="STRING" id="1122184.SAMN02745176_03074"/>
<sequence length="66" mass="7745">MQQNLLLIGYKLNDALLKLPHDKEIIVEVTKAPHDNNENDPDLYEPIVVRQLEDERKIVLTISYFK</sequence>
<protein>
    <submittedName>
        <fullName evidence="1">Uncharacterized protein</fullName>
    </submittedName>
</protein>
<dbReference type="AlphaFoldDB" id="A0A1M6I4B1"/>
<keyword evidence="2" id="KW-1185">Reference proteome</keyword>
<proteinExistence type="predicted"/>
<dbReference type="RefSeq" id="WP_073027238.1">
    <property type="nucleotide sequence ID" value="NZ_FQZS01000027.1"/>
</dbReference>
<reference evidence="1 2" key="1">
    <citation type="submission" date="2016-11" db="EMBL/GenBank/DDBJ databases">
        <authorList>
            <person name="Jaros S."/>
            <person name="Januszkiewicz K."/>
            <person name="Wedrychowicz H."/>
        </authorList>
    </citation>
    <scope>NUCLEOTIDE SEQUENCE [LARGE SCALE GENOMIC DNA]</scope>
    <source>
        <strain evidence="1 2">DSM 19022</strain>
    </source>
</reference>
<name>A0A1M6I4B1_9FIRM</name>
<gene>
    <name evidence="1" type="ORF">SAMN02745176_03074</name>
</gene>